<feature type="region of interest" description="Disordered" evidence="8">
    <location>
        <begin position="155"/>
        <end position="185"/>
    </location>
</feature>
<feature type="domain" description="Nudix hydrolase" evidence="9">
    <location>
        <begin position="53"/>
        <end position="222"/>
    </location>
</feature>
<dbReference type="InterPro" id="IPR015797">
    <property type="entry name" value="NUDIX_hydrolase-like_dom_sf"/>
</dbReference>
<keyword evidence="4" id="KW-0479">Metal-binding</keyword>
<evidence type="ECO:0000256" key="7">
    <source>
        <dbReference type="ARBA" id="ARBA00023211"/>
    </source>
</evidence>
<evidence type="ECO:0000256" key="8">
    <source>
        <dbReference type="SAM" id="MobiDB-lite"/>
    </source>
</evidence>
<comment type="cofactor">
    <cofactor evidence="1">
        <name>Mn(2+)</name>
        <dbReference type="ChEBI" id="CHEBI:29035"/>
    </cofactor>
</comment>
<evidence type="ECO:0000256" key="1">
    <source>
        <dbReference type="ARBA" id="ARBA00001936"/>
    </source>
</evidence>
<dbReference type="PANTHER" id="PTHR12992:SF11">
    <property type="entry name" value="MITOCHONDRIAL COENZYME A DIPHOSPHATASE NUDT8"/>
    <property type="match status" value="1"/>
</dbReference>
<dbReference type="Proteomes" id="UP001527925">
    <property type="component" value="Unassembled WGS sequence"/>
</dbReference>
<dbReference type="Pfam" id="PF00293">
    <property type="entry name" value="NUDIX"/>
    <property type="match status" value="1"/>
</dbReference>
<protein>
    <recommendedName>
        <fullName evidence="9">Nudix hydrolase domain-containing protein</fullName>
    </recommendedName>
</protein>
<dbReference type="PROSITE" id="PS01293">
    <property type="entry name" value="NUDIX_COA"/>
    <property type="match status" value="1"/>
</dbReference>
<evidence type="ECO:0000259" key="9">
    <source>
        <dbReference type="PROSITE" id="PS51462"/>
    </source>
</evidence>
<dbReference type="Gene3D" id="3.90.79.10">
    <property type="entry name" value="Nucleoside Triphosphate Pyrophosphohydrolase"/>
    <property type="match status" value="1"/>
</dbReference>
<evidence type="ECO:0000256" key="2">
    <source>
        <dbReference type="ARBA" id="ARBA00001946"/>
    </source>
</evidence>
<keyword evidence="11" id="KW-1185">Reference proteome</keyword>
<dbReference type="SUPFAM" id="SSF55811">
    <property type="entry name" value="Nudix"/>
    <property type="match status" value="1"/>
</dbReference>
<evidence type="ECO:0000256" key="4">
    <source>
        <dbReference type="ARBA" id="ARBA00022723"/>
    </source>
</evidence>
<comment type="caution">
    <text evidence="10">The sequence shown here is derived from an EMBL/GenBank/DDBJ whole genome shotgun (WGS) entry which is preliminary data.</text>
</comment>
<dbReference type="InterPro" id="IPR045121">
    <property type="entry name" value="CoAse"/>
</dbReference>
<dbReference type="CDD" id="cd03426">
    <property type="entry name" value="NUDIX_CoAse_Nudt7"/>
    <property type="match status" value="1"/>
</dbReference>
<keyword evidence="7" id="KW-0464">Manganese</keyword>
<evidence type="ECO:0000313" key="11">
    <source>
        <dbReference type="Proteomes" id="UP001527925"/>
    </source>
</evidence>
<dbReference type="PANTHER" id="PTHR12992">
    <property type="entry name" value="NUDIX HYDROLASE"/>
    <property type="match status" value="1"/>
</dbReference>
<keyword evidence="6" id="KW-0460">Magnesium</keyword>
<dbReference type="InterPro" id="IPR000086">
    <property type="entry name" value="NUDIX_hydrolase_dom"/>
</dbReference>
<comment type="cofactor">
    <cofactor evidence="2">
        <name>Mg(2+)</name>
        <dbReference type="ChEBI" id="CHEBI:18420"/>
    </cofactor>
</comment>
<feature type="compositionally biased region" description="Low complexity" evidence="8">
    <location>
        <begin position="169"/>
        <end position="180"/>
    </location>
</feature>
<proteinExistence type="inferred from homology"/>
<dbReference type="PROSITE" id="PS51462">
    <property type="entry name" value="NUDIX"/>
    <property type="match status" value="1"/>
</dbReference>
<reference evidence="10 11" key="1">
    <citation type="submission" date="2023-09" db="EMBL/GenBank/DDBJ databases">
        <title>Pangenome analysis of Batrachochytrium dendrobatidis and related Chytrids.</title>
        <authorList>
            <person name="Yacoub M.N."/>
            <person name="Stajich J.E."/>
            <person name="James T.Y."/>
        </authorList>
    </citation>
    <scope>NUCLEOTIDE SEQUENCE [LARGE SCALE GENOMIC DNA]</scope>
    <source>
        <strain evidence="10 11">JEL0888</strain>
    </source>
</reference>
<gene>
    <name evidence="10" type="ORF">HK105_203125</name>
</gene>
<dbReference type="EMBL" id="JADGIZ020000011">
    <property type="protein sequence ID" value="KAL2917459.1"/>
    <property type="molecule type" value="Genomic_DNA"/>
</dbReference>
<evidence type="ECO:0000256" key="5">
    <source>
        <dbReference type="ARBA" id="ARBA00022801"/>
    </source>
</evidence>
<accession>A0ABR4NDA2</accession>
<comment type="similarity">
    <text evidence="3">Belongs to the Nudix hydrolase family. PCD1 subfamily.</text>
</comment>
<evidence type="ECO:0000256" key="3">
    <source>
        <dbReference type="ARBA" id="ARBA00006506"/>
    </source>
</evidence>
<evidence type="ECO:0000313" key="10">
    <source>
        <dbReference type="EMBL" id="KAL2917459.1"/>
    </source>
</evidence>
<keyword evidence="5" id="KW-0378">Hydrolase</keyword>
<sequence>MPLAFDPRSIRFDAETLAGYAALLAEGGVTVGPGSVQQRMRWKWRPHPSRGEVDEAAVLLPLMVAGGEPSVLFTVRASSLRSHSGEVAFPGGRRDAADASLVDTALREAREETGIPADAVTVLGTQTPAPNHRQTTRVTPVIGFVDLAAIASRHASSPSAPSPSPPSSPGSSSAPSQPDPLGMLTLSPDEVAGAFTVPMWHLLDPSRRLVEDFRTMGIRVSNWTVGEHVIWGLSALMLDHFLNSVVVPYHARLAPHIAAAPA</sequence>
<name>A0ABR4NDA2_9FUNG</name>
<organism evidence="10 11">
    <name type="scientific">Polyrhizophydium stewartii</name>
    <dbReference type="NCBI Taxonomy" id="2732419"/>
    <lineage>
        <taxon>Eukaryota</taxon>
        <taxon>Fungi</taxon>
        <taxon>Fungi incertae sedis</taxon>
        <taxon>Chytridiomycota</taxon>
        <taxon>Chytridiomycota incertae sedis</taxon>
        <taxon>Chytridiomycetes</taxon>
        <taxon>Rhizophydiales</taxon>
        <taxon>Rhizophydiales incertae sedis</taxon>
        <taxon>Polyrhizophydium</taxon>
    </lineage>
</organism>
<evidence type="ECO:0000256" key="6">
    <source>
        <dbReference type="ARBA" id="ARBA00022842"/>
    </source>
</evidence>
<dbReference type="InterPro" id="IPR000059">
    <property type="entry name" value="NUDIX_hydrolase_NudL_CS"/>
</dbReference>